<dbReference type="EMBL" id="GBRH01266628">
    <property type="protein sequence ID" value="JAD31267.1"/>
    <property type="molecule type" value="Transcribed_RNA"/>
</dbReference>
<reference evidence="2" key="1">
    <citation type="submission" date="2014-09" db="EMBL/GenBank/DDBJ databases">
        <authorList>
            <person name="Magalhaes I.L.F."/>
            <person name="Oliveira U."/>
            <person name="Santos F.R."/>
            <person name="Vidigal T.H.D.A."/>
            <person name="Brescovit A.D."/>
            <person name="Santos A.J."/>
        </authorList>
    </citation>
    <scope>NUCLEOTIDE SEQUENCE</scope>
    <source>
        <tissue evidence="2">Shoot tissue taken approximately 20 cm above the soil surface</tissue>
    </source>
</reference>
<evidence type="ECO:0000313" key="2">
    <source>
        <dbReference type="EMBL" id="JAD31267.1"/>
    </source>
</evidence>
<evidence type="ECO:0000256" key="1">
    <source>
        <dbReference type="SAM" id="MobiDB-lite"/>
    </source>
</evidence>
<protein>
    <submittedName>
        <fullName evidence="2">Uncharacterized protein</fullName>
    </submittedName>
</protein>
<feature type="region of interest" description="Disordered" evidence="1">
    <location>
        <begin position="1"/>
        <end position="27"/>
    </location>
</feature>
<proteinExistence type="predicted"/>
<organism evidence="2">
    <name type="scientific">Arundo donax</name>
    <name type="common">Giant reed</name>
    <name type="synonym">Donax arundinaceus</name>
    <dbReference type="NCBI Taxonomy" id="35708"/>
    <lineage>
        <taxon>Eukaryota</taxon>
        <taxon>Viridiplantae</taxon>
        <taxon>Streptophyta</taxon>
        <taxon>Embryophyta</taxon>
        <taxon>Tracheophyta</taxon>
        <taxon>Spermatophyta</taxon>
        <taxon>Magnoliopsida</taxon>
        <taxon>Liliopsida</taxon>
        <taxon>Poales</taxon>
        <taxon>Poaceae</taxon>
        <taxon>PACMAD clade</taxon>
        <taxon>Arundinoideae</taxon>
        <taxon>Arundineae</taxon>
        <taxon>Arundo</taxon>
    </lineage>
</organism>
<sequence length="27" mass="3125">MLTCIPRIPRSERELQQIATKKKVSPT</sequence>
<reference evidence="2" key="2">
    <citation type="journal article" date="2015" name="Data Brief">
        <title>Shoot transcriptome of the giant reed, Arundo donax.</title>
        <authorList>
            <person name="Barrero R.A."/>
            <person name="Guerrero F.D."/>
            <person name="Moolhuijzen P."/>
            <person name="Goolsby J.A."/>
            <person name="Tidwell J."/>
            <person name="Bellgard S.E."/>
            <person name="Bellgard M.I."/>
        </authorList>
    </citation>
    <scope>NUCLEOTIDE SEQUENCE</scope>
    <source>
        <tissue evidence="2">Shoot tissue taken approximately 20 cm above the soil surface</tissue>
    </source>
</reference>
<name>A0A0A8Z8R6_ARUDO</name>
<accession>A0A0A8Z8R6</accession>
<dbReference type="AlphaFoldDB" id="A0A0A8Z8R6"/>